<keyword evidence="1" id="KW-1133">Transmembrane helix</keyword>
<name>A0A1G1Z6F8_9BACT</name>
<feature type="transmembrane region" description="Helical" evidence="1">
    <location>
        <begin position="351"/>
        <end position="370"/>
    </location>
</feature>
<proteinExistence type="predicted"/>
<evidence type="ECO:0000256" key="1">
    <source>
        <dbReference type="SAM" id="Phobius"/>
    </source>
</evidence>
<keyword evidence="1" id="KW-0812">Transmembrane</keyword>
<protein>
    <submittedName>
        <fullName evidence="2">Uncharacterized protein</fullName>
    </submittedName>
</protein>
<dbReference type="Proteomes" id="UP000178515">
    <property type="component" value="Unassembled WGS sequence"/>
</dbReference>
<accession>A0A1G1Z6F8</accession>
<dbReference type="AlphaFoldDB" id="A0A1G1Z6F8"/>
<evidence type="ECO:0000313" key="3">
    <source>
        <dbReference type="Proteomes" id="UP000178515"/>
    </source>
</evidence>
<dbReference type="EMBL" id="MHIX01000002">
    <property type="protein sequence ID" value="OGY60212.1"/>
    <property type="molecule type" value="Genomic_DNA"/>
</dbReference>
<sequence length="378" mass="41925">MKIAMSPNRVKILIASVFALGISITGGFGQTVYAAKLYFFPQTADVVVGENIIVELRLDTEGEIINAAEIQGSLSNKNAEILSLNESNSIFQIFVEQPKVEENKFTLIGGIPGGFNGVGIVAKLNIQGNTNGKAVLSLDRNSRMLLNSESADRAMVIFSESEINIIQQNKDYIKVTSHTHADQSRWYNTNKVNIHWDLEPGVEYSYLVSRDPIGEPDNEPDKPEGTLQWMGDIELSDLKDGIYYFSVKKVGASTVSRYLIKIDTVAPELKDARANSGISETDYKDFISFLAEDEMSGIDYYEIQLDDKTPEIVVSPYITLSPYTKAIVRAYDKAGNTVEKEIERSPQEANIALIGTIFTIGVLIALFLLMRGRRKVSE</sequence>
<keyword evidence="1" id="KW-0472">Membrane</keyword>
<reference evidence="2 3" key="1">
    <citation type="journal article" date="2016" name="Nat. Commun.">
        <title>Thousands of microbial genomes shed light on interconnected biogeochemical processes in an aquifer system.</title>
        <authorList>
            <person name="Anantharaman K."/>
            <person name="Brown C.T."/>
            <person name="Hug L.A."/>
            <person name="Sharon I."/>
            <person name="Castelle C.J."/>
            <person name="Probst A.J."/>
            <person name="Thomas B.C."/>
            <person name="Singh A."/>
            <person name="Wilkins M.J."/>
            <person name="Karaoz U."/>
            <person name="Brodie E.L."/>
            <person name="Williams K.H."/>
            <person name="Hubbard S.S."/>
            <person name="Banfield J.F."/>
        </authorList>
    </citation>
    <scope>NUCLEOTIDE SEQUENCE [LARGE SCALE GENOMIC DNA]</scope>
</reference>
<dbReference type="STRING" id="1797689.A3F24_00545"/>
<comment type="caution">
    <text evidence="2">The sequence shown here is derived from an EMBL/GenBank/DDBJ whole genome shotgun (WGS) entry which is preliminary data.</text>
</comment>
<organism evidence="2 3">
    <name type="scientific">Candidatus Colwellbacteria bacterium RIFCSPHIGHO2_12_FULL_44_17</name>
    <dbReference type="NCBI Taxonomy" id="1797689"/>
    <lineage>
        <taxon>Bacteria</taxon>
        <taxon>Candidatus Colwelliibacteriota</taxon>
    </lineage>
</organism>
<evidence type="ECO:0000313" key="2">
    <source>
        <dbReference type="EMBL" id="OGY60212.1"/>
    </source>
</evidence>
<gene>
    <name evidence="2" type="ORF">A3F24_00545</name>
</gene>